<dbReference type="GeneID" id="70180545"/>
<keyword evidence="3" id="KW-1185">Reference proteome</keyword>
<gene>
    <name evidence="1" type="ORF">B0I36DRAFT_257165</name>
    <name evidence="2" type="ORF">B0I36DRAFT_268838</name>
</gene>
<evidence type="ECO:0000313" key="1">
    <source>
        <dbReference type="EMBL" id="KAH7010899.1"/>
    </source>
</evidence>
<evidence type="ECO:0000313" key="3">
    <source>
        <dbReference type="Proteomes" id="UP000756346"/>
    </source>
</evidence>
<dbReference type="OrthoDB" id="10003767at2759"/>
<evidence type="ECO:0008006" key="4">
    <source>
        <dbReference type="Google" id="ProtNLM"/>
    </source>
</evidence>
<dbReference type="Proteomes" id="UP000756346">
    <property type="component" value="Unassembled WGS sequence"/>
</dbReference>
<dbReference type="PANTHER" id="PTHR21310">
    <property type="entry name" value="AMINOGLYCOSIDE PHOSPHOTRANSFERASE-RELATED-RELATED"/>
    <property type="match status" value="1"/>
</dbReference>
<accession>A0A9P8XQC5</accession>
<comment type="caution">
    <text evidence="1">The sequence shown here is derived from an EMBL/GenBank/DDBJ whole genome shotgun (WGS) entry which is preliminary data.</text>
</comment>
<dbReference type="AlphaFoldDB" id="A0A9P8XQC5"/>
<evidence type="ECO:0000313" key="2">
    <source>
        <dbReference type="EMBL" id="KAH7028741.1"/>
    </source>
</evidence>
<sequence length="390" mass="43457">MDSKKILWEYFHHLPDGPLRTRACTFLESIRWDELIAFAAAHGQTGSFLPLVGLGHNHMVRIIEAPDGARWLARLELPHVLGRQYCDDILVNKRNAEVNVVRLLQDRTDIPVPHIYALDLSPDNVVGAPFVIFECLSGNSGMDIQMTIPRQHIAKVIRDLARIHVQLSQVRLPKIGSIMRLHADGTVELGPIAGVGGPFDTASQFFKAWAAATQFPRSAEDIQRASGDYAKRILDSVSTFPQSISEISGISVRDSGPFPLWNRDWGWNNTIFDDDLNLLGAIDWEFTISAPWELSAQFPHGISTVPSSIDAPSNYNDDGSPKDAELRQTLEDQKAYLRAIREAEIHIGTDQLLSQALCDRNRHDVARAMGLFEDGKLGLYSEVIKQYGSS</sequence>
<proteinExistence type="predicted"/>
<dbReference type="InterPro" id="IPR051678">
    <property type="entry name" value="AGP_Transferase"/>
</dbReference>
<reference evidence="1" key="1">
    <citation type="journal article" date="2021" name="Nat. Commun.">
        <title>Genetic determinants of endophytism in the Arabidopsis root mycobiome.</title>
        <authorList>
            <person name="Mesny F."/>
            <person name="Miyauchi S."/>
            <person name="Thiergart T."/>
            <person name="Pickel B."/>
            <person name="Atanasova L."/>
            <person name="Karlsson M."/>
            <person name="Huettel B."/>
            <person name="Barry K.W."/>
            <person name="Haridas S."/>
            <person name="Chen C."/>
            <person name="Bauer D."/>
            <person name="Andreopoulos W."/>
            <person name="Pangilinan J."/>
            <person name="LaButti K."/>
            <person name="Riley R."/>
            <person name="Lipzen A."/>
            <person name="Clum A."/>
            <person name="Drula E."/>
            <person name="Henrissat B."/>
            <person name="Kohler A."/>
            <person name="Grigoriev I.V."/>
            <person name="Martin F.M."/>
            <person name="Hacquard S."/>
        </authorList>
    </citation>
    <scope>NUCLEOTIDE SEQUENCE</scope>
    <source>
        <strain evidence="1">MPI-CAGE-CH-0230</strain>
    </source>
</reference>
<dbReference type="EMBL" id="JAGTJQ010000016">
    <property type="protein sequence ID" value="KAH7010899.1"/>
    <property type="molecule type" value="Genomic_DNA"/>
</dbReference>
<dbReference type="SUPFAM" id="SSF56112">
    <property type="entry name" value="Protein kinase-like (PK-like)"/>
    <property type="match status" value="1"/>
</dbReference>
<protein>
    <recommendedName>
        <fullName evidence="4">Aminoglycoside phosphotransferase domain-containing protein</fullName>
    </recommendedName>
</protein>
<dbReference type="EMBL" id="JAGTJQ010000006">
    <property type="protein sequence ID" value="KAH7028741.1"/>
    <property type="molecule type" value="Genomic_DNA"/>
</dbReference>
<organism evidence="1 3">
    <name type="scientific">Microdochium trichocladiopsis</name>
    <dbReference type="NCBI Taxonomy" id="1682393"/>
    <lineage>
        <taxon>Eukaryota</taxon>
        <taxon>Fungi</taxon>
        <taxon>Dikarya</taxon>
        <taxon>Ascomycota</taxon>
        <taxon>Pezizomycotina</taxon>
        <taxon>Sordariomycetes</taxon>
        <taxon>Xylariomycetidae</taxon>
        <taxon>Xylariales</taxon>
        <taxon>Microdochiaceae</taxon>
        <taxon>Microdochium</taxon>
    </lineage>
</organism>
<dbReference type="Gene3D" id="3.30.200.20">
    <property type="entry name" value="Phosphorylase Kinase, domain 1"/>
    <property type="match status" value="1"/>
</dbReference>
<dbReference type="InterPro" id="IPR011009">
    <property type="entry name" value="Kinase-like_dom_sf"/>
</dbReference>
<dbReference type="RefSeq" id="XP_046004384.1">
    <property type="nucleotide sequence ID" value="XM_046150999.1"/>
</dbReference>
<dbReference type="PANTHER" id="PTHR21310:SF15">
    <property type="entry name" value="AMINOGLYCOSIDE PHOSPHOTRANSFERASE DOMAIN-CONTAINING PROTEIN"/>
    <property type="match status" value="1"/>
</dbReference>
<name>A0A9P8XQC5_9PEZI</name>